<dbReference type="Proteomes" id="UP001371456">
    <property type="component" value="Unassembled WGS sequence"/>
</dbReference>
<feature type="transmembrane region" description="Helical" evidence="1">
    <location>
        <begin position="83"/>
        <end position="102"/>
    </location>
</feature>
<evidence type="ECO:0000256" key="1">
    <source>
        <dbReference type="SAM" id="Phobius"/>
    </source>
</evidence>
<feature type="transmembrane region" description="Helical" evidence="1">
    <location>
        <begin position="49"/>
        <end position="71"/>
    </location>
</feature>
<keyword evidence="1" id="KW-0472">Membrane</keyword>
<comment type="caution">
    <text evidence="2">The sequence shown here is derived from an EMBL/GenBank/DDBJ whole genome shotgun (WGS) entry which is preliminary data.</text>
</comment>
<feature type="transmembrane region" description="Helical" evidence="1">
    <location>
        <begin position="108"/>
        <end position="141"/>
    </location>
</feature>
<protein>
    <submittedName>
        <fullName evidence="2">Uncharacterized protein</fullName>
    </submittedName>
</protein>
<dbReference type="AlphaFoldDB" id="A0AAN8TMB0"/>
<feature type="transmembrane region" description="Helical" evidence="1">
    <location>
        <begin position="17"/>
        <end position="37"/>
    </location>
</feature>
<evidence type="ECO:0000313" key="3">
    <source>
        <dbReference type="Proteomes" id="UP001371456"/>
    </source>
</evidence>
<gene>
    <name evidence="2" type="ORF">RDI58_014170</name>
</gene>
<accession>A0AAN8TMB0</accession>
<name>A0AAN8TMB0_SOLBU</name>
<proteinExistence type="predicted"/>
<sequence>MEAQPSNRRPKFNQRELICAVVACLCYVCSLVCFSVHAKRKNLAWKLKVVITMYILSILFTVFIGFQKFGYIRRDFVHVSAEFARACNLIGPLVTFWVLPLFDGEYSNVALFAMLLGSVCLATTLMFIAQILGCWCCYAGLL</sequence>
<dbReference type="EMBL" id="JBANQN010000005">
    <property type="protein sequence ID" value="KAK6790370.1"/>
    <property type="molecule type" value="Genomic_DNA"/>
</dbReference>
<organism evidence="2 3">
    <name type="scientific">Solanum bulbocastanum</name>
    <name type="common">Wild potato</name>
    <dbReference type="NCBI Taxonomy" id="147425"/>
    <lineage>
        <taxon>Eukaryota</taxon>
        <taxon>Viridiplantae</taxon>
        <taxon>Streptophyta</taxon>
        <taxon>Embryophyta</taxon>
        <taxon>Tracheophyta</taxon>
        <taxon>Spermatophyta</taxon>
        <taxon>Magnoliopsida</taxon>
        <taxon>eudicotyledons</taxon>
        <taxon>Gunneridae</taxon>
        <taxon>Pentapetalae</taxon>
        <taxon>asterids</taxon>
        <taxon>lamiids</taxon>
        <taxon>Solanales</taxon>
        <taxon>Solanaceae</taxon>
        <taxon>Solanoideae</taxon>
        <taxon>Solaneae</taxon>
        <taxon>Solanum</taxon>
    </lineage>
</organism>
<keyword evidence="3" id="KW-1185">Reference proteome</keyword>
<keyword evidence="1" id="KW-0812">Transmembrane</keyword>
<reference evidence="2 3" key="1">
    <citation type="submission" date="2024-02" db="EMBL/GenBank/DDBJ databases">
        <title>de novo genome assembly of Solanum bulbocastanum strain 11H21.</title>
        <authorList>
            <person name="Hosaka A.J."/>
        </authorList>
    </citation>
    <scope>NUCLEOTIDE SEQUENCE [LARGE SCALE GENOMIC DNA]</scope>
    <source>
        <tissue evidence="2">Young leaves</tissue>
    </source>
</reference>
<evidence type="ECO:0000313" key="2">
    <source>
        <dbReference type="EMBL" id="KAK6790370.1"/>
    </source>
</evidence>
<keyword evidence="1" id="KW-1133">Transmembrane helix</keyword>